<dbReference type="Proteomes" id="UP000622580">
    <property type="component" value="Unassembled WGS sequence"/>
</dbReference>
<protein>
    <submittedName>
        <fullName evidence="1">Head-tail connector protein</fullName>
    </submittedName>
</protein>
<keyword evidence="2" id="KW-1185">Reference proteome</keyword>
<comment type="caution">
    <text evidence="1">The sequence shown here is derived from an EMBL/GenBank/DDBJ whole genome shotgun (WGS) entry which is preliminary data.</text>
</comment>
<dbReference type="CDD" id="cd08054">
    <property type="entry name" value="gp6"/>
    <property type="match status" value="1"/>
</dbReference>
<proteinExistence type="predicted"/>
<dbReference type="Gene3D" id="1.10.3230.30">
    <property type="entry name" value="Phage gp6-like head-tail connector protein"/>
    <property type="match status" value="1"/>
</dbReference>
<dbReference type="InterPro" id="IPR011738">
    <property type="entry name" value="Phage_CHP"/>
</dbReference>
<evidence type="ECO:0000313" key="1">
    <source>
        <dbReference type="EMBL" id="MBR7621865.1"/>
    </source>
</evidence>
<accession>A0A941D3Y5</accession>
<gene>
    <name evidence="1" type="ORF">JKL49_20910</name>
</gene>
<dbReference type="NCBIfam" id="TIGR02215">
    <property type="entry name" value="phage_chp_gp8"/>
    <property type="match status" value="1"/>
</dbReference>
<dbReference type="EMBL" id="JAGSGD010000003">
    <property type="protein sequence ID" value="MBR7621865.1"/>
    <property type="molecule type" value="Genomic_DNA"/>
</dbReference>
<dbReference type="InterPro" id="IPR006450">
    <property type="entry name" value="Phage_HK97_gp6-like"/>
</dbReference>
<name>A0A941D3Y5_9CAUL</name>
<organism evidence="1 2">
    <name type="scientific">Phenylobacterium glaciei</name>
    <dbReference type="NCBI Taxonomy" id="2803784"/>
    <lineage>
        <taxon>Bacteria</taxon>
        <taxon>Pseudomonadati</taxon>
        <taxon>Pseudomonadota</taxon>
        <taxon>Alphaproteobacteria</taxon>
        <taxon>Caulobacterales</taxon>
        <taxon>Caulobacteraceae</taxon>
        <taxon>Phenylobacterium</taxon>
    </lineage>
</organism>
<dbReference type="RefSeq" id="WP_215343377.1">
    <property type="nucleotide sequence ID" value="NZ_JAGSGD010000003.1"/>
</dbReference>
<evidence type="ECO:0000313" key="2">
    <source>
        <dbReference type="Proteomes" id="UP000622580"/>
    </source>
</evidence>
<reference evidence="1" key="1">
    <citation type="submission" date="2021-04" db="EMBL/GenBank/DDBJ databases">
        <title>Draft genome assembly of strain Phenylobacterium sp. 20VBR1 using MiniION and Illumina platforms.</title>
        <authorList>
            <person name="Thomas F.A."/>
            <person name="Krishnan K.P."/>
            <person name="Sinha R.K."/>
        </authorList>
    </citation>
    <scope>NUCLEOTIDE SEQUENCE</scope>
    <source>
        <strain evidence="1">20VBR1</strain>
    </source>
</reference>
<dbReference type="AlphaFoldDB" id="A0A941D3Y5"/>
<sequence length="188" mass="19732">MWQRLTCSQPGAAALDLATVKANLRVDEATEDATITALMAAAQRMVEGPTGCGLALKTSTWVLSLDSWPAQIDLEFGPVASITSLTYLDAGGARQTVAGSDYLVDLTCRPARIVPAWGKSWPATREQPGSVLITYVAGAATVPADLTAAMTLLVAHWFANREAVADSGLAPLPIGVEALLGPHRRHAL</sequence>
<dbReference type="NCBIfam" id="TIGR01560">
    <property type="entry name" value="put_DNA_pack"/>
    <property type="match status" value="1"/>
</dbReference>